<evidence type="ECO:0000259" key="2">
    <source>
        <dbReference type="PROSITE" id="PS50181"/>
    </source>
</evidence>
<feature type="domain" description="F-box" evidence="2">
    <location>
        <begin position="423"/>
        <end position="467"/>
    </location>
</feature>
<dbReference type="Proteomes" id="UP001194746">
    <property type="component" value="Unassembled WGS sequence"/>
</dbReference>
<protein>
    <recommendedName>
        <fullName evidence="2">F-box domain-containing protein</fullName>
    </recommendedName>
</protein>
<evidence type="ECO:0000313" key="3">
    <source>
        <dbReference type="EMBL" id="KAF9889054.1"/>
    </source>
</evidence>
<dbReference type="AlphaFoldDB" id="A0AAD4CM50"/>
<proteinExistence type="predicted"/>
<organism evidence="3 4">
    <name type="scientific">Aspergillus nanangensis</name>
    <dbReference type="NCBI Taxonomy" id="2582783"/>
    <lineage>
        <taxon>Eukaryota</taxon>
        <taxon>Fungi</taxon>
        <taxon>Dikarya</taxon>
        <taxon>Ascomycota</taxon>
        <taxon>Pezizomycotina</taxon>
        <taxon>Eurotiomycetes</taxon>
        <taxon>Eurotiomycetidae</taxon>
        <taxon>Eurotiales</taxon>
        <taxon>Aspergillaceae</taxon>
        <taxon>Aspergillus</taxon>
        <taxon>Aspergillus subgen. Circumdati</taxon>
    </lineage>
</organism>
<dbReference type="PROSITE" id="PS50181">
    <property type="entry name" value="FBOX"/>
    <property type="match status" value="1"/>
</dbReference>
<keyword evidence="4" id="KW-1185">Reference proteome</keyword>
<feature type="compositionally biased region" description="Basic and acidic residues" evidence="1">
    <location>
        <begin position="95"/>
        <end position="129"/>
    </location>
</feature>
<reference evidence="3" key="2">
    <citation type="submission" date="2020-02" db="EMBL/GenBank/DDBJ databases">
        <authorList>
            <person name="Gilchrist C.L.M."/>
            <person name="Chooi Y.-H."/>
        </authorList>
    </citation>
    <scope>NUCLEOTIDE SEQUENCE</scope>
    <source>
        <strain evidence="3">MST-FP2251</strain>
    </source>
</reference>
<feature type="compositionally biased region" description="Acidic residues" evidence="1">
    <location>
        <begin position="138"/>
        <end position="150"/>
    </location>
</feature>
<feature type="compositionally biased region" description="Acidic residues" evidence="1">
    <location>
        <begin position="82"/>
        <end position="91"/>
    </location>
</feature>
<evidence type="ECO:0000256" key="1">
    <source>
        <dbReference type="SAM" id="MobiDB-lite"/>
    </source>
</evidence>
<name>A0AAD4CM50_ASPNN</name>
<dbReference type="InterPro" id="IPR036047">
    <property type="entry name" value="F-box-like_dom_sf"/>
</dbReference>
<feature type="region of interest" description="Disordered" evidence="1">
    <location>
        <begin position="82"/>
        <end position="151"/>
    </location>
</feature>
<dbReference type="Gene3D" id="1.20.1280.50">
    <property type="match status" value="1"/>
</dbReference>
<dbReference type="EMBL" id="VCAU01000040">
    <property type="protein sequence ID" value="KAF9889054.1"/>
    <property type="molecule type" value="Genomic_DNA"/>
</dbReference>
<evidence type="ECO:0000313" key="4">
    <source>
        <dbReference type="Proteomes" id="UP001194746"/>
    </source>
</evidence>
<reference evidence="3" key="1">
    <citation type="journal article" date="2019" name="Beilstein J. Org. Chem.">
        <title>Nanangenines: drimane sesquiterpenoids as the dominant metabolite cohort of a novel Australian fungus, Aspergillus nanangensis.</title>
        <authorList>
            <person name="Lacey H.J."/>
            <person name="Gilchrist C.L.M."/>
            <person name="Crombie A."/>
            <person name="Kalaitzis J.A."/>
            <person name="Vuong D."/>
            <person name="Rutledge P.J."/>
            <person name="Turner P."/>
            <person name="Pitt J.I."/>
            <person name="Lacey E."/>
            <person name="Chooi Y.H."/>
            <person name="Piggott A.M."/>
        </authorList>
    </citation>
    <scope>NUCLEOTIDE SEQUENCE</scope>
    <source>
        <strain evidence="3">MST-FP2251</strain>
    </source>
</reference>
<dbReference type="InterPro" id="IPR001810">
    <property type="entry name" value="F-box_dom"/>
</dbReference>
<comment type="caution">
    <text evidence="3">The sequence shown here is derived from an EMBL/GenBank/DDBJ whole genome shotgun (WGS) entry which is preliminary data.</text>
</comment>
<gene>
    <name evidence="3" type="ORF">FE257_008031</name>
</gene>
<dbReference type="SUPFAM" id="SSF81383">
    <property type="entry name" value="F-box domain"/>
    <property type="match status" value="1"/>
</dbReference>
<sequence length="593" mass="67653">MGKAAFRYRCPENELIKHAGWSEARCQFCGVSFNIARKRKVGEPEVASWRFGGDSLWGYEQPVEDLDQSECLKQGCALAIIDPEEEDDPVNDPDFVPKSEDCDEYDRLYEHDPEYESNSGDHDDNDCLHIPDNGDTVGNEEDEEEEEEEESLYRNFLTQTIYNQRHFTGEPVAPFVYASTSVSFQKDILVPLPCDSPPDGYSFEDLEHIPGPKCPMAAAYPGSGISLAEMRGCRTVQFLVHKSLAQDGPWQADGLHEPWEDFEEWFLSGLSDGMESRDGDVQLVCPARGGVEEIWDADTINFDPERLGSTGLAMPFHPWCFDIFSRQSKLHFGNKVNIAGLINWRNAECSLDADGGFPRHPDVARAQEQVWMHDPDAAYLVANPLHIIGLTEFLLDAAQEEGDLDMELADEESDAVLFGNNRTDRLSALPPELRLHIVSFLDSGNIMSLRQASKAFMDLPNNVWYRIVRGQMPWLWEAWEEGEIKHSPSPWTCMTANEVKAVEELRCWYTAVLSDEYEYPTTPDKVVDYLLPRPTTVTDQGLLSKSDTDWYRVFRQIRTHWPQVKGLRNRARIWTDVEEVIRRIRMHDSVELS</sequence>
<accession>A0AAD4CM50</accession>